<dbReference type="AlphaFoldDB" id="A0A1T4Y3P2"/>
<dbReference type="PROSITE" id="PS50151">
    <property type="entry name" value="UVR"/>
    <property type="match status" value="1"/>
</dbReference>
<dbReference type="SUPFAM" id="SSF46600">
    <property type="entry name" value="C-terminal UvrC-binding domain of UvrB"/>
    <property type="match status" value="1"/>
</dbReference>
<organism evidence="3 4">
    <name type="scientific">Caloramator quimbayensis</name>
    <dbReference type="NCBI Taxonomy" id="1147123"/>
    <lineage>
        <taxon>Bacteria</taxon>
        <taxon>Bacillati</taxon>
        <taxon>Bacillota</taxon>
        <taxon>Clostridia</taxon>
        <taxon>Eubacteriales</taxon>
        <taxon>Clostridiaceae</taxon>
        <taxon>Caloramator</taxon>
    </lineage>
</organism>
<dbReference type="GO" id="GO:1990170">
    <property type="term" value="P:stress response to cadmium ion"/>
    <property type="evidence" value="ECO:0007669"/>
    <property type="project" value="TreeGrafter"/>
</dbReference>
<dbReference type="OrthoDB" id="9788704at2"/>
<dbReference type="PANTHER" id="PTHR38430">
    <property type="entry name" value="PROTEIN-ARGININE KINASE ACTIVATOR PROTEIN"/>
    <property type="match status" value="1"/>
</dbReference>
<feature type="domain" description="UVR" evidence="2">
    <location>
        <begin position="134"/>
        <end position="169"/>
    </location>
</feature>
<gene>
    <name evidence="3" type="ORF">SAMN05443428_12023</name>
</gene>
<keyword evidence="1" id="KW-0175">Coiled coil</keyword>
<dbReference type="GO" id="GO:0008270">
    <property type="term" value="F:zinc ion binding"/>
    <property type="evidence" value="ECO:0007669"/>
    <property type="project" value="TreeGrafter"/>
</dbReference>
<dbReference type="GO" id="GO:0046870">
    <property type="term" value="F:cadmium ion binding"/>
    <property type="evidence" value="ECO:0007669"/>
    <property type="project" value="TreeGrafter"/>
</dbReference>
<dbReference type="Gene3D" id="4.10.860.10">
    <property type="entry name" value="UVR domain"/>
    <property type="match status" value="1"/>
</dbReference>
<dbReference type="Proteomes" id="UP000190105">
    <property type="component" value="Unassembled WGS sequence"/>
</dbReference>
<dbReference type="Pfam" id="PF02151">
    <property type="entry name" value="UVR"/>
    <property type="match status" value="1"/>
</dbReference>
<dbReference type="PIRSF" id="PIRSF015034">
    <property type="entry name" value="YacH"/>
    <property type="match status" value="1"/>
</dbReference>
<dbReference type="GO" id="GO:0050897">
    <property type="term" value="F:cobalt ion binding"/>
    <property type="evidence" value="ECO:0007669"/>
    <property type="project" value="TreeGrafter"/>
</dbReference>
<dbReference type="STRING" id="1147123.SAMN05443428_12023"/>
<keyword evidence="3" id="KW-0808">Transferase</keyword>
<dbReference type="GO" id="GO:1990169">
    <property type="term" value="P:stress response to copper ion"/>
    <property type="evidence" value="ECO:0007669"/>
    <property type="project" value="TreeGrafter"/>
</dbReference>
<dbReference type="GO" id="GO:0016301">
    <property type="term" value="F:kinase activity"/>
    <property type="evidence" value="ECO:0007669"/>
    <property type="project" value="UniProtKB-KW"/>
</dbReference>
<keyword evidence="4" id="KW-1185">Reference proteome</keyword>
<dbReference type="InterPro" id="IPR001943">
    <property type="entry name" value="UVR_dom"/>
</dbReference>
<dbReference type="GO" id="GO:0005507">
    <property type="term" value="F:copper ion binding"/>
    <property type="evidence" value="ECO:0007669"/>
    <property type="project" value="TreeGrafter"/>
</dbReference>
<dbReference type="EMBL" id="FUYH01000020">
    <property type="protein sequence ID" value="SKA96118.1"/>
    <property type="molecule type" value="Genomic_DNA"/>
</dbReference>
<dbReference type="PANTHER" id="PTHR38430:SF1">
    <property type="entry name" value="PROTEIN-ARGININE KINASE ACTIVATOR PROTEIN"/>
    <property type="match status" value="1"/>
</dbReference>
<feature type="coiled-coil region" evidence="1">
    <location>
        <begin position="130"/>
        <end position="176"/>
    </location>
</feature>
<name>A0A1T4Y3P2_9CLOT</name>
<dbReference type="RefSeq" id="WP_078697266.1">
    <property type="nucleotide sequence ID" value="NZ_FUYH01000020.1"/>
</dbReference>
<reference evidence="4" key="1">
    <citation type="submission" date="2017-02" db="EMBL/GenBank/DDBJ databases">
        <authorList>
            <person name="Varghese N."/>
            <person name="Submissions S."/>
        </authorList>
    </citation>
    <scope>NUCLEOTIDE SEQUENCE [LARGE SCALE GENOMIC DNA]</scope>
    <source>
        <strain evidence="4">USBA 833</strain>
    </source>
</reference>
<keyword evidence="3" id="KW-0418">Kinase</keyword>
<evidence type="ECO:0000313" key="3">
    <source>
        <dbReference type="EMBL" id="SKA96118.1"/>
    </source>
</evidence>
<protein>
    <submittedName>
        <fullName evidence="3">Protein arginine kinase activator</fullName>
    </submittedName>
</protein>
<evidence type="ECO:0000256" key="1">
    <source>
        <dbReference type="SAM" id="Coils"/>
    </source>
</evidence>
<dbReference type="InterPro" id="IPR036876">
    <property type="entry name" value="UVR_dom_sf"/>
</dbReference>
<accession>A0A1T4Y3P2</accession>
<sequence length="177" mass="20213">MLCQKCNQKEANVHITKIINGVKTELHLCDECARESNEANISIPVTFGIPMSFQNILEGFMEMMGGIPQQLVEEISCPTCHMTFENFKQTGRFGCGNCYSAFNDNILPLMKRIHGNIQHTGKVPKRSGGILKVKRDIEKLKNELKMAVANEEYEKAARLRDEIKRLEERLNNKQDKE</sequence>
<evidence type="ECO:0000259" key="2">
    <source>
        <dbReference type="PROSITE" id="PS50151"/>
    </source>
</evidence>
<dbReference type="InterPro" id="IPR025542">
    <property type="entry name" value="YacH"/>
</dbReference>
<proteinExistence type="predicted"/>
<evidence type="ECO:0000313" key="4">
    <source>
        <dbReference type="Proteomes" id="UP000190105"/>
    </source>
</evidence>